<keyword evidence="1" id="KW-0812">Transmembrane</keyword>
<keyword evidence="1" id="KW-0472">Membrane</keyword>
<dbReference type="KEGG" id="tic:FH039_01260"/>
<evidence type="ECO:0000256" key="1">
    <source>
        <dbReference type="SAM" id="Phobius"/>
    </source>
</evidence>
<accession>A0A4Y5SJC2</accession>
<feature type="transmembrane region" description="Helical" evidence="1">
    <location>
        <begin position="154"/>
        <end position="173"/>
    </location>
</feature>
<sequence>MKILCWELEDPLNLAVFAFGFLLIGTSLFLRGIRVSNHFMVSPPSEDFIRAFSWRAMGISVPLLSDEVYTAFMLTAVLLASLVLRNDRDTRFALSLYSLPVGRKRLVLSKVLAVFIMLFVASFVPFLLTVLYIFGDTGNFFLTAFLSKGLLPLYLLYWTLAVLYVVAVSSLVAMGSPNTFVSVMVGLSVLYLPHSFGVSSLPPAVLNSAIFHAYTSGVSPSGWSMELLSSAFLPCVLLPLFLIALTLYLAERRDVR</sequence>
<dbReference type="GeneID" id="40473770"/>
<dbReference type="OrthoDB" id="100129at2157"/>
<name>A0A4Y5SJC2_9EURY</name>
<proteinExistence type="predicted"/>
<feature type="transmembrane region" description="Helical" evidence="1">
    <location>
        <begin position="180"/>
        <end position="198"/>
    </location>
</feature>
<gene>
    <name evidence="2" type="ORF">FH039_01260</name>
</gene>
<feature type="transmembrane region" description="Helical" evidence="1">
    <location>
        <begin position="107"/>
        <end position="134"/>
    </location>
</feature>
<dbReference type="RefSeq" id="WP_139679904.1">
    <property type="nucleotide sequence ID" value="NZ_CP040846.1"/>
</dbReference>
<evidence type="ECO:0000313" key="3">
    <source>
        <dbReference type="Proteomes" id="UP000306007"/>
    </source>
</evidence>
<feature type="transmembrane region" description="Helical" evidence="1">
    <location>
        <begin position="68"/>
        <end position="86"/>
    </location>
</feature>
<protein>
    <submittedName>
        <fullName evidence="2">ABC transporter permease</fullName>
    </submittedName>
</protein>
<feature type="transmembrane region" description="Helical" evidence="1">
    <location>
        <begin position="231"/>
        <end position="250"/>
    </location>
</feature>
<organism evidence="2 3">
    <name type="scientific">Thermococcus indicus</name>
    <dbReference type="NCBI Taxonomy" id="2586643"/>
    <lineage>
        <taxon>Archaea</taxon>
        <taxon>Methanobacteriati</taxon>
        <taxon>Methanobacteriota</taxon>
        <taxon>Thermococci</taxon>
        <taxon>Thermococcales</taxon>
        <taxon>Thermococcaceae</taxon>
        <taxon>Thermococcus</taxon>
    </lineage>
</organism>
<evidence type="ECO:0000313" key="2">
    <source>
        <dbReference type="EMBL" id="QDA30514.1"/>
    </source>
</evidence>
<keyword evidence="1" id="KW-1133">Transmembrane helix</keyword>
<reference evidence="2 3" key="1">
    <citation type="submission" date="2019-06" db="EMBL/GenBank/DDBJ databases">
        <title>Thermococcus indicus sp. nov., a Fe(III)-reducing hyperthermophilic archaeon isolated from the Onnuri vent field of the Central Indian Ocean ridge.</title>
        <authorList>
            <person name="Lim J.K."/>
            <person name="Kim Y.J."/>
            <person name="Kwon K.K."/>
        </authorList>
    </citation>
    <scope>NUCLEOTIDE SEQUENCE [LARGE SCALE GENOMIC DNA]</scope>
    <source>
        <strain evidence="2 3">IOH1</strain>
    </source>
</reference>
<dbReference type="Proteomes" id="UP000306007">
    <property type="component" value="Chromosome"/>
</dbReference>
<feature type="transmembrane region" description="Helical" evidence="1">
    <location>
        <begin position="12"/>
        <end position="33"/>
    </location>
</feature>
<keyword evidence="3" id="KW-1185">Reference proteome</keyword>
<dbReference type="EMBL" id="CP040846">
    <property type="protein sequence ID" value="QDA30514.1"/>
    <property type="molecule type" value="Genomic_DNA"/>
</dbReference>
<dbReference type="AlphaFoldDB" id="A0A4Y5SJC2"/>